<dbReference type="InterPro" id="IPR016327">
    <property type="entry name" value="Alpha-defensin"/>
</dbReference>
<evidence type="ECO:0000256" key="8">
    <source>
        <dbReference type="ARBA" id="ARBA00023022"/>
    </source>
</evidence>
<evidence type="ECO:0000256" key="7">
    <source>
        <dbReference type="ARBA" id="ARBA00022940"/>
    </source>
</evidence>
<feature type="domain" description="Mammalian defensins" evidence="11">
    <location>
        <begin position="73"/>
        <end position="101"/>
    </location>
</feature>
<dbReference type="InterPro" id="IPR002366">
    <property type="entry name" value="Alpha-defensin_N"/>
</dbReference>
<dbReference type="EMBL" id="JBFSEQ010000014">
    <property type="protein sequence ID" value="KAL2761577.1"/>
    <property type="molecule type" value="Genomic_DNA"/>
</dbReference>
<dbReference type="SMART" id="SM00048">
    <property type="entry name" value="DEFSN"/>
    <property type="match status" value="1"/>
</dbReference>
<evidence type="ECO:0000256" key="2">
    <source>
        <dbReference type="ARBA" id="ARBA00006519"/>
    </source>
</evidence>
<evidence type="ECO:0000256" key="3">
    <source>
        <dbReference type="ARBA" id="ARBA00022525"/>
    </source>
</evidence>
<keyword evidence="3" id="KW-0964">Secreted</keyword>
<comment type="caution">
    <text evidence="12">The sequence shown here is derived from an EMBL/GenBank/DDBJ whole genome shotgun (WGS) entry which is preliminary data.</text>
</comment>
<evidence type="ECO:0000256" key="6">
    <source>
        <dbReference type="ARBA" id="ARBA00022729"/>
    </source>
</evidence>
<dbReference type="PANTHER" id="PTHR11876">
    <property type="entry name" value="ALPHA-DEFENSIN 1"/>
    <property type="match status" value="1"/>
</dbReference>
<evidence type="ECO:0000256" key="1">
    <source>
        <dbReference type="ARBA" id="ARBA00004613"/>
    </source>
</evidence>
<keyword evidence="6 10" id="KW-0732">Signal</keyword>
<dbReference type="PIRSF" id="PIRSF001875">
    <property type="entry name" value="Alpha-defensin"/>
    <property type="match status" value="1"/>
</dbReference>
<comment type="similarity">
    <text evidence="2">Belongs to the alpha-defensin family.</text>
</comment>
<sequence length="102" mass="11073">KSGGPSMRTLALLAALLLVALQAQAGPLHMRAEDEEAPDQELPGDEDQDVAMSIMWDVNSIPQAPGLVTSAVCVCRRLLCTIQERRSGSCIYRGRSYPLCCR</sequence>
<dbReference type="GO" id="GO:0031640">
    <property type="term" value="P:killing of cells of another organism"/>
    <property type="evidence" value="ECO:0007669"/>
    <property type="project" value="UniProtKB-KW"/>
</dbReference>
<dbReference type="AlphaFoldDB" id="A0ABD2D4Q7"/>
<dbReference type="SUPFAM" id="SSF57392">
    <property type="entry name" value="Defensin-like"/>
    <property type="match status" value="1"/>
</dbReference>
<dbReference type="InterPro" id="IPR006080">
    <property type="entry name" value="Beta/alpha-defensin_C"/>
</dbReference>
<dbReference type="SMART" id="SM01418">
    <property type="entry name" value="Defensin_propep"/>
    <property type="match status" value="1"/>
</dbReference>
<keyword evidence="9" id="KW-1015">Disulfide bond</keyword>
<keyword evidence="13" id="KW-1185">Reference proteome</keyword>
<dbReference type="PANTHER" id="PTHR11876:SF28">
    <property type="entry name" value="ALPHA-DEFENSIN 1"/>
    <property type="match status" value="1"/>
</dbReference>
<feature type="signal peptide" evidence="10">
    <location>
        <begin position="1"/>
        <end position="25"/>
    </location>
</feature>
<comment type="subcellular location">
    <subcellularLocation>
        <location evidence="1">Secreted</location>
    </subcellularLocation>
</comment>
<reference evidence="12 13" key="1">
    <citation type="journal article" date="2024" name="G3 (Bethesda)">
        <title>A hybrid genome assembly of the endangered aye-aye (Daubentonia madagascariensis).</title>
        <authorList>
            <person name="Versoza C.J."/>
            <person name="Pfeifer S.P."/>
        </authorList>
    </citation>
    <scope>NUCLEOTIDE SEQUENCE [LARGE SCALE GENOMIC DNA]</scope>
    <source>
        <strain evidence="12">6821</strain>
    </source>
</reference>
<evidence type="ECO:0000313" key="13">
    <source>
        <dbReference type="Proteomes" id="UP001610411"/>
    </source>
</evidence>
<feature type="non-terminal residue" evidence="12">
    <location>
        <position position="1"/>
    </location>
</feature>
<evidence type="ECO:0000259" key="11">
    <source>
        <dbReference type="PROSITE" id="PS00269"/>
    </source>
</evidence>
<dbReference type="GO" id="GO:0005576">
    <property type="term" value="C:extracellular region"/>
    <property type="evidence" value="ECO:0007669"/>
    <property type="project" value="UniProtKB-SubCell"/>
</dbReference>
<name>A0ABD2D4Q7_DAUMA</name>
<dbReference type="Pfam" id="PF00323">
    <property type="entry name" value="Defensin_1"/>
    <property type="match status" value="1"/>
</dbReference>
<dbReference type="Pfam" id="PF00879">
    <property type="entry name" value="Defensin_propep"/>
    <property type="match status" value="1"/>
</dbReference>
<keyword evidence="7" id="KW-0211">Defensin</keyword>
<dbReference type="Proteomes" id="UP001610411">
    <property type="component" value="Unassembled WGS sequence"/>
</dbReference>
<dbReference type="PROSITE" id="PS00269">
    <property type="entry name" value="DEFENSIN"/>
    <property type="match status" value="1"/>
</dbReference>
<keyword evidence="5" id="KW-0295">Fungicide</keyword>
<feature type="chain" id="PRO_5044783492" evidence="10">
    <location>
        <begin position="26"/>
        <end position="102"/>
    </location>
</feature>
<dbReference type="InterPro" id="IPR006081">
    <property type="entry name" value="Alpha-defensin_C"/>
</dbReference>
<dbReference type="GO" id="GO:0042742">
    <property type="term" value="P:defense response to bacterium"/>
    <property type="evidence" value="ECO:0007669"/>
    <property type="project" value="UniProtKB-KW"/>
</dbReference>
<accession>A0ABD2D4Q7</accession>
<proteinExistence type="inferred from homology"/>
<evidence type="ECO:0000256" key="4">
    <source>
        <dbReference type="ARBA" id="ARBA00022529"/>
    </source>
</evidence>
<evidence type="ECO:0000313" key="12">
    <source>
        <dbReference type="EMBL" id="KAL2761577.1"/>
    </source>
</evidence>
<evidence type="ECO:0000256" key="10">
    <source>
        <dbReference type="SAM" id="SignalP"/>
    </source>
</evidence>
<keyword evidence="4" id="KW-0929">Antimicrobial</keyword>
<evidence type="ECO:0000256" key="9">
    <source>
        <dbReference type="ARBA" id="ARBA00023157"/>
    </source>
</evidence>
<evidence type="ECO:0000256" key="5">
    <source>
        <dbReference type="ARBA" id="ARBA00022577"/>
    </source>
</evidence>
<keyword evidence="8" id="KW-0044">Antibiotic</keyword>
<dbReference type="GO" id="GO:0050832">
    <property type="term" value="P:defense response to fungus"/>
    <property type="evidence" value="ECO:0007669"/>
    <property type="project" value="UniProtKB-KW"/>
</dbReference>
<protein>
    <submittedName>
        <fullName evidence="12">Neutrophil defensin 1 isoform 1 preproprotein</fullName>
    </submittedName>
</protein>
<organism evidence="12 13">
    <name type="scientific">Daubentonia madagascariensis</name>
    <name type="common">Aye-aye</name>
    <name type="synonym">Sciurus madagascariensis</name>
    <dbReference type="NCBI Taxonomy" id="31869"/>
    <lineage>
        <taxon>Eukaryota</taxon>
        <taxon>Metazoa</taxon>
        <taxon>Chordata</taxon>
        <taxon>Craniata</taxon>
        <taxon>Vertebrata</taxon>
        <taxon>Euteleostomi</taxon>
        <taxon>Mammalia</taxon>
        <taxon>Eutheria</taxon>
        <taxon>Euarchontoglires</taxon>
        <taxon>Primates</taxon>
        <taxon>Strepsirrhini</taxon>
        <taxon>Chiromyiformes</taxon>
        <taxon>Daubentoniidae</taxon>
        <taxon>Daubentonia</taxon>
    </lineage>
</organism>
<gene>
    <name evidence="12" type="ORF">WCI35_031818</name>
</gene>